<dbReference type="PANTHER" id="PTHR43386">
    <property type="entry name" value="OLIGOPEPTIDE TRANSPORT SYSTEM PERMEASE PROTEIN APPC"/>
    <property type="match status" value="1"/>
</dbReference>
<feature type="transmembrane region" description="Helical" evidence="9">
    <location>
        <begin position="268"/>
        <end position="289"/>
    </location>
</feature>
<dbReference type="PROSITE" id="PS50928">
    <property type="entry name" value="ABC_TM1"/>
    <property type="match status" value="1"/>
</dbReference>
<dbReference type="EMBL" id="CP104965">
    <property type="protein sequence ID" value="UXN71546.1"/>
    <property type="molecule type" value="Genomic_DNA"/>
</dbReference>
<keyword evidence="12" id="KW-1185">Reference proteome</keyword>
<gene>
    <name evidence="11" type="ORF">N8A98_10345</name>
</gene>
<sequence>MADLAEPAPVSVRPVAAIVTRHNRPSRWSVASQLFGKLPATAILGAGVILFWCICAATVQLWGLSDPLAMAGKRLQGPSLEHWLGTDALARDVLSRTLHGASFSIPIAIGVVAAAVAIGSMLGAIAGYVGGWIDAFVMRAVDVTVSFPPILLAMTISAALGPGLTNAAIAMVIVWWPIYARLMRAQVLEVREREHVEAAIAGGAGSFRVLTKHIMPLCWTPTLVNATMDFGQVVLLAASLSFIGLGATPPSPEWGSMISEGASKFYNWWIALGPGVAILSVVLACSFLGDGLRDLLDTRER</sequence>
<evidence type="ECO:0000313" key="12">
    <source>
        <dbReference type="Proteomes" id="UP001061862"/>
    </source>
</evidence>
<keyword evidence="5" id="KW-0571">Peptide transport</keyword>
<evidence type="ECO:0000256" key="8">
    <source>
        <dbReference type="ARBA" id="ARBA00023136"/>
    </source>
</evidence>
<organism evidence="11 12">
    <name type="scientific">Devosia neptuniae</name>
    <dbReference type="NCBI Taxonomy" id="191302"/>
    <lineage>
        <taxon>Bacteria</taxon>
        <taxon>Pseudomonadati</taxon>
        <taxon>Pseudomonadota</taxon>
        <taxon>Alphaproteobacteria</taxon>
        <taxon>Hyphomicrobiales</taxon>
        <taxon>Devosiaceae</taxon>
        <taxon>Devosia</taxon>
    </lineage>
</organism>
<accession>A0ABY6CKJ3</accession>
<evidence type="ECO:0000256" key="1">
    <source>
        <dbReference type="ARBA" id="ARBA00004651"/>
    </source>
</evidence>
<dbReference type="SUPFAM" id="SSF161098">
    <property type="entry name" value="MetI-like"/>
    <property type="match status" value="1"/>
</dbReference>
<keyword evidence="6" id="KW-0653">Protein transport</keyword>
<evidence type="ECO:0000256" key="3">
    <source>
        <dbReference type="ARBA" id="ARBA00022475"/>
    </source>
</evidence>
<dbReference type="InterPro" id="IPR035906">
    <property type="entry name" value="MetI-like_sf"/>
</dbReference>
<evidence type="ECO:0000256" key="9">
    <source>
        <dbReference type="RuleBase" id="RU363032"/>
    </source>
</evidence>
<proteinExistence type="inferred from homology"/>
<name>A0ABY6CKJ3_9HYPH</name>
<evidence type="ECO:0000256" key="6">
    <source>
        <dbReference type="ARBA" id="ARBA00022927"/>
    </source>
</evidence>
<feature type="transmembrane region" description="Helical" evidence="9">
    <location>
        <begin position="42"/>
        <end position="64"/>
    </location>
</feature>
<dbReference type="InterPro" id="IPR000515">
    <property type="entry name" value="MetI-like"/>
</dbReference>
<dbReference type="CDD" id="cd06261">
    <property type="entry name" value="TM_PBP2"/>
    <property type="match status" value="1"/>
</dbReference>
<feature type="transmembrane region" description="Helical" evidence="9">
    <location>
        <begin position="105"/>
        <end position="130"/>
    </location>
</feature>
<keyword evidence="7 9" id="KW-1133">Transmembrane helix</keyword>
<evidence type="ECO:0000256" key="7">
    <source>
        <dbReference type="ARBA" id="ARBA00022989"/>
    </source>
</evidence>
<dbReference type="Proteomes" id="UP001061862">
    <property type="component" value="Chromosome"/>
</dbReference>
<dbReference type="Pfam" id="PF00528">
    <property type="entry name" value="BPD_transp_1"/>
    <property type="match status" value="1"/>
</dbReference>
<keyword evidence="8 9" id="KW-0472">Membrane</keyword>
<dbReference type="Gene3D" id="1.10.3720.10">
    <property type="entry name" value="MetI-like"/>
    <property type="match status" value="1"/>
</dbReference>
<comment type="subcellular location">
    <subcellularLocation>
        <location evidence="1 9">Cell membrane</location>
        <topology evidence="1 9">Multi-pass membrane protein</topology>
    </subcellularLocation>
</comment>
<evidence type="ECO:0000256" key="4">
    <source>
        <dbReference type="ARBA" id="ARBA00022692"/>
    </source>
</evidence>
<dbReference type="RefSeq" id="WP_262171150.1">
    <property type="nucleotide sequence ID" value="NZ_CP104965.1"/>
</dbReference>
<feature type="transmembrane region" description="Helical" evidence="9">
    <location>
        <begin position="150"/>
        <end position="176"/>
    </location>
</feature>
<evidence type="ECO:0000256" key="5">
    <source>
        <dbReference type="ARBA" id="ARBA00022856"/>
    </source>
</evidence>
<evidence type="ECO:0000313" key="11">
    <source>
        <dbReference type="EMBL" id="UXN71546.1"/>
    </source>
</evidence>
<keyword evidence="4 9" id="KW-0812">Transmembrane</keyword>
<keyword evidence="3" id="KW-1003">Cell membrane</keyword>
<dbReference type="InterPro" id="IPR050366">
    <property type="entry name" value="BP-dependent_transpt_permease"/>
</dbReference>
<protein>
    <submittedName>
        <fullName evidence="11">ABC transporter permease</fullName>
    </submittedName>
</protein>
<keyword evidence="2 9" id="KW-0813">Transport</keyword>
<evidence type="ECO:0000259" key="10">
    <source>
        <dbReference type="PROSITE" id="PS50928"/>
    </source>
</evidence>
<reference evidence="11 12" key="1">
    <citation type="submission" date="2022-09" db="EMBL/GenBank/DDBJ databases">
        <title>Interaction between co-microsymbionts with complementary sets of symbiotic genes in legume-rhizobium systems.</title>
        <authorList>
            <person name="Safronova V."/>
            <person name="Sazanova A."/>
            <person name="Afonin A."/>
            <person name="Chirak E."/>
        </authorList>
    </citation>
    <scope>NUCLEOTIDE SEQUENCE [LARGE SCALE GENOMIC DNA]</scope>
    <source>
        <strain evidence="11 12">A18/4-1</strain>
    </source>
</reference>
<feature type="domain" description="ABC transmembrane type-1" evidence="10">
    <location>
        <begin position="101"/>
        <end position="289"/>
    </location>
</feature>
<evidence type="ECO:0000256" key="2">
    <source>
        <dbReference type="ARBA" id="ARBA00022448"/>
    </source>
</evidence>
<dbReference type="PANTHER" id="PTHR43386:SF1">
    <property type="entry name" value="D,D-DIPEPTIDE TRANSPORT SYSTEM PERMEASE PROTEIN DDPC-RELATED"/>
    <property type="match status" value="1"/>
</dbReference>
<feature type="transmembrane region" description="Helical" evidence="9">
    <location>
        <begin position="230"/>
        <end position="248"/>
    </location>
</feature>
<comment type="similarity">
    <text evidence="9">Belongs to the binding-protein-dependent transport system permease family.</text>
</comment>